<evidence type="ECO:0000313" key="1">
    <source>
        <dbReference type="EMBL" id="QHK19794.1"/>
    </source>
</evidence>
<sequence length="68" mass="7650">MPTALSVLAEPHYWPAVPERIWDSIREEFTLPTAADLESHFQALGDPEAMRRAVRVFLSGLRGMELGL</sequence>
<evidence type="ECO:0000313" key="2">
    <source>
        <dbReference type="Proteomes" id="UP000464186"/>
    </source>
</evidence>
<dbReference type="EMBL" id="CP047898">
    <property type="protein sequence ID" value="QHK19794.1"/>
    <property type="molecule type" value="Genomic_DNA"/>
</dbReference>
<name>A0A6P1NMN4_9MICC</name>
<dbReference type="AlphaFoldDB" id="A0A6P1NMN4"/>
<dbReference type="Proteomes" id="UP000464186">
    <property type="component" value="Chromosome"/>
</dbReference>
<gene>
    <name evidence="1" type="ORF">GU243_08680</name>
</gene>
<reference evidence="1 2" key="1">
    <citation type="submission" date="2020-01" db="EMBL/GenBank/DDBJ databases">
        <title>Pseudarthrobacter psychrotolerans sp. nov., isolated from antarctic soil.</title>
        <authorList>
            <person name="Shin Y."/>
            <person name="Park W."/>
        </authorList>
    </citation>
    <scope>NUCLEOTIDE SEQUENCE [LARGE SCALE GENOMIC DNA]</scope>
    <source>
        <strain evidence="1 2">YJ56</strain>
    </source>
</reference>
<organism evidence="1 2">
    <name type="scientific">Pseudarthrobacter psychrotolerans</name>
    <dbReference type="NCBI Taxonomy" id="2697569"/>
    <lineage>
        <taxon>Bacteria</taxon>
        <taxon>Bacillati</taxon>
        <taxon>Actinomycetota</taxon>
        <taxon>Actinomycetes</taxon>
        <taxon>Micrococcales</taxon>
        <taxon>Micrococcaceae</taxon>
        <taxon>Pseudarthrobacter</taxon>
    </lineage>
</organism>
<dbReference type="KEGG" id="psey:GU243_08680"/>
<keyword evidence="2" id="KW-1185">Reference proteome</keyword>
<proteinExistence type="predicted"/>
<protein>
    <submittedName>
        <fullName evidence="1">Uncharacterized protein</fullName>
    </submittedName>
</protein>
<accession>A0A6P1NMN4</accession>